<dbReference type="SUPFAM" id="SSF53335">
    <property type="entry name" value="S-adenosyl-L-methionine-dependent methyltransferases"/>
    <property type="match status" value="1"/>
</dbReference>
<dbReference type="GO" id="GO:0008168">
    <property type="term" value="F:methyltransferase activity"/>
    <property type="evidence" value="ECO:0007669"/>
    <property type="project" value="UniProtKB-KW"/>
</dbReference>
<dbReference type="PANTHER" id="PTHR43861:SF3">
    <property type="entry name" value="PUTATIVE (AFU_ORTHOLOGUE AFUA_2G14390)-RELATED"/>
    <property type="match status" value="1"/>
</dbReference>
<dbReference type="GO" id="GO:0032259">
    <property type="term" value="P:methylation"/>
    <property type="evidence" value="ECO:0007669"/>
    <property type="project" value="UniProtKB-KW"/>
</dbReference>
<reference evidence="3" key="1">
    <citation type="journal article" date="2020" name="Stud. Mycol.">
        <title>101 Dothideomycetes genomes: a test case for predicting lifestyles and emergence of pathogens.</title>
        <authorList>
            <person name="Haridas S."/>
            <person name="Albert R."/>
            <person name="Binder M."/>
            <person name="Bloem J."/>
            <person name="Labutti K."/>
            <person name="Salamov A."/>
            <person name="Andreopoulos B."/>
            <person name="Baker S."/>
            <person name="Barry K."/>
            <person name="Bills G."/>
            <person name="Bluhm B."/>
            <person name="Cannon C."/>
            <person name="Castanera R."/>
            <person name="Culley D."/>
            <person name="Daum C."/>
            <person name="Ezra D."/>
            <person name="Gonzalez J."/>
            <person name="Henrissat B."/>
            <person name="Kuo A."/>
            <person name="Liang C."/>
            <person name="Lipzen A."/>
            <person name="Lutzoni F."/>
            <person name="Magnuson J."/>
            <person name="Mondo S."/>
            <person name="Nolan M."/>
            <person name="Ohm R."/>
            <person name="Pangilinan J."/>
            <person name="Park H.-J."/>
            <person name="Ramirez L."/>
            <person name="Alfaro M."/>
            <person name="Sun H."/>
            <person name="Tritt A."/>
            <person name="Yoshinaga Y."/>
            <person name="Zwiers L.-H."/>
            <person name="Turgeon B."/>
            <person name="Goodwin S."/>
            <person name="Spatafora J."/>
            <person name="Crous P."/>
            <person name="Grigoriev I."/>
        </authorList>
    </citation>
    <scope>NUCLEOTIDE SEQUENCE</scope>
    <source>
        <strain evidence="3">CBS 113979</strain>
    </source>
</reference>
<evidence type="ECO:0000259" key="2">
    <source>
        <dbReference type="Pfam" id="PF08242"/>
    </source>
</evidence>
<evidence type="ECO:0000256" key="1">
    <source>
        <dbReference type="ARBA" id="ARBA00022679"/>
    </source>
</evidence>
<dbReference type="Proteomes" id="UP000800041">
    <property type="component" value="Unassembled WGS sequence"/>
</dbReference>
<keyword evidence="3" id="KW-0489">Methyltransferase</keyword>
<dbReference type="CDD" id="cd02440">
    <property type="entry name" value="AdoMet_MTases"/>
    <property type="match status" value="1"/>
</dbReference>
<dbReference type="AlphaFoldDB" id="A0A6G1H2A9"/>
<proteinExistence type="predicted"/>
<dbReference type="InterPro" id="IPR029063">
    <property type="entry name" value="SAM-dependent_MTases_sf"/>
</dbReference>
<protein>
    <submittedName>
        <fullName evidence="3">S-adenosyl-L-methionine-dependent methyltransferase</fullName>
    </submittedName>
</protein>
<evidence type="ECO:0000313" key="4">
    <source>
        <dbReference type="Proteomes" id="UP000800041"/>
    </source>
</evidence>
<dbReference type="Pfam" id="PF08242">
    <property type="entry name" value="Methyltransf_12"/>
    <property type="match status" value="1"/>
</dbReference>
<feature type="domain" description="Methyltransferase type 12" evidence="2">
    <location>
        <begin position="74"/>
        <end position="179"/>
    </location>
</feature>
<sequence length="259" mass="28337">MYSTTGTNPNAGLFDSLKMEPETRFDDEAASWDLNPFTRKSSQLALGTILEKFPEKVGGVRDGIVKKEDGLTVLELGCGTGLLSLLVAPYVKSLTAVDTSEGMIAALKAKFSQSANTHTNIRPICLNLDNPDDPAIQDDASKSPKRFDLCISHLVLHHIPDLSRILRVLYGTLAPGGHICLTDFENFGLDARKFHPEAKMHSVERHGIGKIEMEGLMVDAGFVDVSVRLAFTMEKDVEPEGVMKFPFLVCMGRKSKSVS</sequence>
<keyword evidence="1 3" id="KW-0808">Transferase</keyword>
<dbReference type="Gene3D" id="3.40.50.150">
    <property type="entry name" value="Vaccinia Virus protein VP39"/>
    <property type="match status" value="1"/>
</dbReference>
<keyword evidence="4" id="KW-1185">Reference proteome</keyword>
<name>A0A6G1H2A9_9PEZI</name>
<evidence type="ECO:0000313" key="3">
    <source>
        <dbReference type="EMBL" id="KAF1987150.1"/>
    </source>
</evidence>
<dbReference type="PANTHER" id="PTHR43861">
    <property type="entry name" value="TRANS-ACONITATE 2-METHYLTRANSFERASE-RELATED"/>
    <property type="match status" value="1"/>
</dbReference>
<accession>A0A6G1H2A9</accession>
<gene>
    <name evidence="3" type="ORF">K402DRAFT_52200</name>
</gene>
<organism evidence="3 4">
    <name type="scientific">Aulographum hederae CBS 113979</name>
    <dbReference type="NCBI Taxonomy" id="1176131"/>
    <lineage>
        <taxon>Eukaryota</taxon>
        <taxon>Fungi</taxon>
        <taxon>Dikarya</taxon>
        <taxon>Ascomycota</taxon>
        <taxon>Pezizomycotina</taxon>
        <taxon>Dothideomycetes</taxon>
        <taxon>Pleosporomycetidae</taxon>
        <taxon>Aulographales</taxon>
        <taxon>Aulographaceae</taxon>
    </lineage>
</organism>
<dbReference type="OrthoDB" id="66144at2759"/>
<dbReference type="EMBL" id="ML977153">
    <property type="protein sequence ID" value="KAF1987150.1"/>
    <property type="molecule type" value="Genomic_DNA"/>
</dbReference>
<dbReference type="InterPro" id="IPR013217">
    <property type="entry name" value="Methyltransf_12"/>
</dbReference>